<dbReference type="CDD" id="cd11648">
    <property type="entry name" value="RsmI"/>
    <property type="match status" value="1"/>
</dbReference>
<evidence type="ECO:0000256" key="5">
    <source>
        <dbReference type="ARBA" id="ARBA00022691"/>
    </source>
</evidence>
<evidence type="ECO:0000256" key="4">
    <source>
        <dbReference type="ARBA" id="ARBA00022679"/>
    </source>
</evidence>
<comment type="catalytic activity">
    <reaction evidence="6">
        <text>cytidine(1402) in 16S rRNA + S-adenosyl-L-methionine = 2'-O-methylcytidine(1402) in 16S rRNA + S-adenosyl-L-homocysteine + H(+)</text>
        <dbReference type="Rhea" id="RHEA:42924"/>
        <dbReference type="Rhea" id="RHEA-COMP:10285"/>
        <dbReference type="Rhea" id="RHEA-COMP:10286"/>
        <dbReference type="ChEBI" id="CHEBI:15378"/>
        <dbReference type="ChEBI" id="CHEBI:57856"/>
        <dbReference type="ChEBI" id="CHEBI:59789"/>
        <dbReference type="ChEBI" id="CHEBI:74495"/>
        <dbReference type="ChEBI" id="CHEBI:82748"/>
        <dbReference type="EC" id="2.1.1.198"/>
    </reaction>
</comment>
<feature type="domain" description="Tetrapyrrole methylase" evidence="7">
    <location>
        <begin position="4"/>
        <end position="226"/>
    </location>
</feature>
<comment type="caution">
    <text evidence="8">The sequence shown here is derived from an EMBL/GenBank/DDBJ whole genome shotgun (WGS) entry which is preliminary data.</text>
</comment>
<keyword evidence="2 6" id="KW-0698">rRNA processing</keyword>
<keyword evidence="1 6" id="KW-0963">Cytoplasm</keyword>
<reference evidence="8 9" key="1">
    <citation type="journal article" date="2016" name="Nat. Commun.">
        <title>Thousands of microbial genomes shed light on interconnected biogeochemical processes in an aquifer system.</title>
        <authorList>
            <person name="Anantharaman K."/>
            <person name="Brown C.T."/>
            <person name="Hug L.A."/>
            <person name="Sharon I."/>
            <person name="Castelle C.J."/>
            <person name="Probst A.J."/>
            <person name="Thomas B.C."/>
            <person name="Singh A."/>
            <person name="Wilkins M.J."/>
            <person name="Karaoz U."/>
            <person name="Brodie E.L."/>
            <person name="Williams K.H."/>
            <person name="Hubbard S.S."/>
            <person name="Banfield J.F."/>
        </authorList>
    </citation>
    <scope>NUCLEOTIDE SEQUENCE [LARGE SCALE GENOMIC DNA]</scope>
</reference>
<keyword evidence="4 6" id="KW-0808">Transferase</keyword>
<dbReference type="Gene3D" id="3.40.1010.10">
    <property type="entry name" value="Cobalt-precorrin-4 Transmethylase, Domain 1"/>
    <property type="match status" value="1"/>
</dbReference>
<evidence type="ECO:0000313" key="9">
    <source>
        <dbReference type="Proteomes" id="UP000176609"/>
    </source>
</evidence>
<evidence type="ECO:0000256" key="1">
    <source>
        <dbReference type="ARBA" id="ARBA00022490"/>
    </source>
</evidence>
<proteinExistence type="inferred from homology"/>
<protein>
    <recommendedName>
        <fullName evidence="6">Ribosomal RNA small subunit methyltransferase I</fullName>
        <ecNumber evidence="6">2.1.1.198</ecNumber>
    </recommendedName>
    <alternativeName>
        <fullName evidence="6">16S rRNA 2'-O-ribose C1402 methyltransferase</fullName>
    </alternativeName>
    <alternativeName>
        <fullName evidence="6">rRNA (cytidine-2'-O-)-methyltransferase RsmI</fullName>
    </alternativeName>
</protein>
<keyword evidence="3 6" id="KW-0489">Methyltransferase</keyword>
<evidence type="ECO:0000259" key="7">
    <source>
        <dbReference type="Pfam" id="PF00590"/>
    </source>
</evidence>
<dbReference type="InterPro" id="IPR035996">
    <property type="entry name" value="4pyrrol_Methylase_sf"/>
</dbReference>
<dbReference type="InterPro" id="IPR000878">
    <property type="entry name" value="4pyrrol_Mease"/>
</dbReference>
<sequence>MGILYLVSTPIGNLEDITIRAIKTLFTVDYIACEDTRRTGILLQELQKKTGSDLKEFKGLTPTVKELPKLVSFYDEVEDKKVPDIIELLENNRNVALVSDSGTPLISDPGFKLVRQCIKQSIKIVTIPGPTSLISALTISGLPTDKFLFLGYLPKKKGERIEVLEYILFCSRPRKHLYTIVAFESPHRLKESLEDIKEVFGDIEIAIAKELTKIHEKIIRGKISELLIADQEFKGEFVIVLPAITA</sequence>
<comment type="function">
    <text evidence="6">Catalyzes the 2'-O-methylation of the ribose of cytidine 1402 (C1402) in 16S rRNA.</text>
</comment>
<dbReference type="Pfam" id="PF00590">
    <property type="entry name" value="TP_methylase"/>
    <property type="match status" value="1"/>
</dbReference>
<dbReference type="NCBIfam" id="TIGR00096">
    <property type="entry name" value="16S rRNA (cytidine(1402)-2'-O)-methyltransferase"/>
    <property type="match status" value="1"/>
</dbReference>
<gene>
    <name evidence="6" type="primary">rsmI</name>
    <name evidence="8" type="ORF">A2960_01835</name>
</gene>
<evidence type="ECO:0000256" key="2">
    <source>
        <dbReference type="ARBA" id="ARBA00022552"/>
    </source>
</evidence>
<evidence type="ECO:0000313" key="8">
    <source>
        <dbReference type="EMBL" id="OGG26879.1"/>
    </source>
</evidence>
<dbReference type="PIRSF" id="PIRSF005917">
    <property type="entry name" value="MTase_YraL"/>
    <property type="match status" value="1"/>
</dbReference>
<dbReference type="InterPro" id="IPR018063">
    <property type="entry name" value="SAM_MeTrfase_RsmI_CS"/>
</dbReference>
<dbReference type="GO" id="GO:0005737">
    <property type="term" value="C:cytoplasm"/>
    <property type="evidence" value="ECO:0007669"/>
    <property type="project" value="UniProtKB-SubCell"/>
</dbReference>
<dbReference type="Proteomes" id="UP000176609">
    <property type="component" value="Unassembled WGS sequence"/>
</dbReference>
<comment type="subcellular location">
    <subcellularLocation>
        <location evidence="6">Cytoplasm</location>
    </subcellularLocation>
</comment>
<dbReference type="InterPro" id="IPR014776">
    <property type="entry name" value="4pyrrole_Mease_sub2"/>
</dbReference>
<dbReference type="FunFam" id="3.40.1010.10:FF:000007">
    <property type="entry name" value="Ribosomal RNA small subunit methyltransferase I"/>
    <property type="match status" value="1"/>
</dbReference>
<organism evidence="8 9">
    <name type="scientific">Candidatus Gottesmanbacteria bacterium RIFCSPLOWO2_01_FULL_39_12b</name>
    <dbReference type="NCBI Taxonomy" id="1798388"/>
    <lineage>
        <taxon>Bacteria</taxon>
        <taxon>Candidatus Gottesmaniibacteriota</taxon>
    </lineage>
</organism>
<dbReference type="Gene3D" id="3.30.950.10">
    <property type="entry name" value="Methyltransferase, Cobalt-precorrin-4 Transmethylase, Domain 2"/>
    <property type="match status" value="1"/>
</dbReference>
<name>A0A1F6AQB2_9BACT</name>
<dbReference type="PROSITE" id="PS01296">
    <property type="entry name" value="RSMI"/>
    <property type="match status" value="1"/>
</dbReference>
<comment type="similarity">
    <text evidence="6">Belongs to the methyltransferase superfamily. RsmI family.</text>
</comment>
<dbReference type="AlphaFoldDB" id="A0A1F6AQB2"/>
<dbReference type="EMBL" id="MFJR01000007">
    <property type="protein sequence ID" value="OGG26879.1"/>
    <property type="molecule type" value="Genomic_DNA"/>
</dbReference>
<dbReference type="InterPro" id="IPR014777">
    <property type="entry name" value="4pyrrole_Mease_sub1"/>
</dbReference>
<dbReference type="GO" id="GO:0070677">
    <property type="term" value="F:rRNA (cytosine-2'-O-)-methyltransferase activity"/>
    <property type="evidence" value="ECO:0007669"/>
    <property type="project" value="UniProtKB-UniRule"/>
</dbReference>
<evidence type="ECO:0000256" key="3">
    <source>
        <dbReference type="ARBA" id="ARBA00022603"/>
    </source>
</evidence>
<evidence type="ECO:0000256" key="6">
    <source>
        <dbReference type="HAMAP-Rule" id="MF_01877"/>
    </source>
</evidence>
<dbReference type="PANTHER" id="PTHR46111:SF1">
    <property type="entry name" value="RIBOSOMAL RNA SMALL SUBUNIT METHYLTRANSFERASE I"/>
    <property type="match status" value="1"/>
</dbReference>
<dbReference type="FunFam" id="3.30.950.10:FF:000002">
    <property type="entry name" value="Ribosomal RNA small subunit methyltransferase I"/>
    <property type="match status" value="1"/>
</dbReference>
<accession>A0A1F6AQB2</accession>
<keyword evidence="5 6" id="KW-0949">S-adenosyl-L-methionine</keyword>
<dbReference type="EC" id="2.1.1.198" evidence="6"/>
<dbReference type="InterPro" id="IPR008189">
    <property type="entry name" value="rRNA_ssu_MeTfrase_I"/>
</dbReference>
<dbReference type="HAMAP" id="MF_01877">
    <property type="entry name" value="16SrRNA_methyltr_I"/>
    <property type="match status" value="1"/>
</dbReference>
<dbReference type="SUPFAM" id="SSF53790">
    <property type="entry name" value="Tetrapyrrole methylase"/>
    <property type="match status" value="1"/>
</dbReference>
<dbReference type="PANTHER" id="PTHR46111">
    <property type="entry name" value="RIBOSOMAL RNA SMALL SUBUNIT METHYLTRANSFERASE I"/>
    <property type="match status" value="1"/>
</dbReference>